<accession>I3W0V6</accession>
<organism evidence="1">
    <name type="scientific">Arthrobacter sp. J3.37</name>
    <dbReference type="NCBI Taxonomy" id="347208"/>
    <lineage>
        <taxon>Bacteria</taxon>
        <taxon>Bacillati</taxon>
        <taxon>Actinomycetota</taxon>
        <taxon>Actinomycetes</taxon>
        <taxon>Micrococcales</taxon>
        <taxon>Micrococcaceae</taxon>
        <taxon>Arthrobacter</taxon>
    </lineage>
</organism>
<evidence type="ECO:0000313" key="1">
    <source>
        <dbReference type="EMBL" id="AFK89233.1"/>
    </source>
</evidence>
<protein>
    <submittedName>
        <fullName evidence="1">Uncharacterized protein</fullName>
    </submittedName>
</protein>
<dbReference type="EMBL" id="JQ418527">
    <property type="protein sequence ID" value="AFK89233.1"/>
    <property type="molecule type" value="Genomic_DNA"/>
</dbReference>
<proteinExistence type="predicted"/>
<keyword evidence="1" id="KW-0614">Plasmid</keyword>
<sequence length="372" mass="41272">MSADSTVPAAGRLSTPFDRRLWGAASRTGVPTSLLEAYEVVGLERGEQLAFETVICEDDPLDLLFGIDSGFPKVSNGSSSLMRIVNSDGDFIVASWATARKGVFHISGSVPTSDRRWMLVNRAISRTPEVMRCFLNEDMFRLLARKIKSIGRPEVVRMSAWRQSDASSLNRSWPVKADSYRYTPDDVFDFAHKEGTSVRSLTVSVENELHCHLRRTSGATFYSGQFQAFVQTVLDAFAGYSSERLDLLSNRQRVVDRPLGLPLTINLAENIFTSTAETERLRRFVEEGQQTSVAVLHDNPYLHLMVTDHADGSTFDVVVTSPKAVDIYPSFRSTAFSLSRLAQRISEQFSAEGIEESTPRARVSLDDLVGAG</sequence>
<dbReference type="AlphaFoldDB" id="I3W0V6"/>
<name>I3W0V6_9MICC</name>
<geneLocation type="plasmid" evidence="1">
    <name>pJ337-114</name>
</geneLocation>
<reference evidence="1" key="1">
    <citation type="submission" date="2012-01" db="EMBL/GenBank/DDBJ databases">
        <authorList>
            <person name="Summers A.O."/>
            <person name="Wireman J."/>
            <person name="Sale K."/>
        </authorList>
    </citation>
    <scope>NUCLEOTIDE SEQUENCE</scope>
    <source>
        <strain evidence="1">J3-37</strain>
        <plasmid evidence="1">pJ337-114</plasmid>
    </source>
</reference>